<dbReference type="EMBL" id="CP023445">
    <property type="protein sequence ID" value="ATE54895.1"/>
    <property type="molecule type" value="Genomic_DNA"/>
</dbReference>
<dbReference type="Pfam" id="PF00376">
    <property type="entry name" value="MerR"/>
    <property type="match status" value="1"/>
</dbReference>
<dbReference type="PROSITE" id="PS50937">
    <property type="entry name" value="HTH_MERR_2"/>
    <property type="match status" value="2"/>
</dbReference>
<dbReference type="InterPro" id="IPR047057">
    <property type="entry name" value="MerR_fam"/>
</dbReference>
<dbReference type="Gene3D" id="1.10.1660.10">
    <property type="match status" value="2"/>
</dbReference>
<evidence type="ECO:0000313" key="4">
    <source>
        <dbReference type="Proteomes" id="UP000218505"/>
    </source>
</evidence>
<evidence type="ECO:0000313" key="3">
    <source>
        <dbReference type="EMBL" id="ATE54895.1"/>
    </source>
</evidence>
<accession>A0A290Z7D8</accession>
<dbReference type="KEGG" id="apre:CNX65_17735"/>
<feature type="domain" description="HTH merR-type" evidence="2">
    <location>
        <begin position="1"/>
        <end position="48"/>
    </location>
</feature>
<dbReference type="GO" id="GO:0003677">
    <property type="term" value="F:DNA binding"/>
    <property type="evidence" value="ECO:0007669"/>
    <property type="project" value="UniProtKB-KW"/>
</dbReference>
<dbReference type="RefSeq" id="WP_096494480.1">
    <property type="nucleotide sequence ID" value="NZ_CP023445.1"/>
</dbReference>
<dbReference type="SMART" id="SM00422">
    <property type="entry name" value="HTH_MERR"/>
    <property type="match status" value="2"/>
</dbReference>
<evidence type="ECO:0000259" key="2">
    <source>
        <dbReference type="PROSITE" id="PS50937"/>
    </source>
</evidence>
<dbReference type="Proteomes" id="UP000218505">
    <property type="component" value="Chromosome"/>
</dbReference>
<name>A0A290Z7D8_9PSEU</name>
<proteinExistence type="predicted"/>
<evidence type="ECO:0000256" key="1">
    <source>
        <dbReference type="ARBA" id="ARBA00023125"/>
    </source>
</evidence>
<organism evidence="3 4">
    <name type="scientific">Actinosynnema pretiosum</name>
    <dbReference type="NCBI Taxonomy" id="42197"/>
    <lineage>
        <taxon>Bacteria</taxon>
        <taxon>Bacillati</taxon>
        <taxon>Actinomycetota</taxon>
        <taxon>Actinomycetes</taxon>
        <taxon>Pseudonocardiales</taxon>
        <taxon>Pseudonocardiaceae</taxon>
        <taxon>Actinosynnema</taxon>
    </lineage>
</organism>
<dbReference type="PANTHER" id="PTHR30204">
    <property type="entry name" value="REDOX-CYCLING DRUG-SENSING TRANSCRIPTIONAL ACTIVATOR SOXR"/>
    <property type="match status" value="1"/>
</dbReference>
<dbReference type="InterPro" id="IPR009061">
    <property type="entry name" value="DNA-bd_dom_put_sf"/>
</dbReference>
<feature type="domain" description="HTH merR-type" evidence="2">
    <location>
        <begin position="115"/>
        <end position="183"/>
    </location>
</feature>
<dbReference type="Pfam" id="PF13411">
    <property type="entry name" value="MerR_1"/>
    <property type="match status" value="1"/>
</dbReference>
<dbReference type="GO" id="GO:0003700">
    <property type="term" value="F:DNA-binding transcription factor activity"/>
    <property type="evidence" value="ECO:0007669"/>
    <property type="project" value="InterPro"/>
</dbReference>
<dbReference type="AlphaFoldDB" id="A0A290Z7D8"/>
<dbReference type="PANTHER" id="PTHR30204:SF93">
    <property type="entry name" value="HTH MERR-TYPE DOMAIN-CONTAINING PROTEIN"/>
    <property type="match status" value="1"/>
</dbReference>
<keyword evidence="4" id="KW-1185">Reference proteome</keyword>
<sequence length="227" mass="24347">MRTVDLAREHDLSTQAVRNYEASGALPEAERAPSGHRRYTERHAAALRAFLALAAGHGHAVATEIMVAANEGHLERSLDLIDRSHAALLADRAALDAVAAALTTLTTTPPPSRTPLPVGALAHRLGVRPATLRRWESEGLLTPARDHAGHRAYHPEDVRDAHLIAQLRKGGHPLALIAPLLADLRTGTPNSVAAALTTRRTRLHTRARAMLTAAARLDAYLAVQGSR</sequence>
<keyword evidence="1" id="KW-0238">DNA-binding</keyword>
<dbReference type="SUPFAM" id="SSF46955">
    <property type="entry name" value="Putative DNA-binding domain"/>
    <property type="match status" value="2"/>
</dbReference>
<gene>
    <name evidence="3" type="ORF">CNX65_17735</name>
</gene>
<reference evidence="3" key="1">
    <citation type="submission" date="2017-09" db="EMBL/GenBank/DDBJ databases">
        <title>Complete Genome Sequence of ansamitocin-producing Bacterium Actinosynnema pretiosum X47.</title>
        <authorList>
            <person name="Cao G."/>
            <person name="Zong G."/>
            <person name="Zhong C."/>
            <person name="Fu J."/>
        </authorList>
    </citation>
    <scope>NUCLEOTIDE SEQUENCE [LARGE SCALE GENOMIC DNA]</scope>
    <source>
        <strain evidence="3">X47</strain>
    </source>
</reference>
<protein>
    <submittedName>
        <fullName evidence="3">MerR family transcriptional regulator</fullName>
    </submittedName>
</protein>
<dbReference type="InterPro" id="IPR000551">
    <property type="entry name" value="MerR-type_HTH_dom"/>
</dbReference>